<comment type="caution">
    <text evidence="1">The sequence shown here is derived from an EMBL/GenBank/DDBJ whole genome shotgun (WGS) entry which is preliminary data.</text>
</comment>
<name>A0ACC1XRU8_MELAZ</name>
<sequence length="140" mass="15388">MHRFPAKNNLIDSGSETAAKLKHGGHEFEYPVCPKPRRPGPSIPEFLKPPRCGKHKFDTNQQNSDGKTGVLSIITDKTVEGKESYICNGCNPSCYPGSPPGRTDNPLIHDVQFLHQMELLSPFSRTKLSDKFGIASASPI</sequence>
<keyword evidence="2" id="KW-1185">Reference proteome</keyword>
<accession>A0ACC1XRU8</accession>
<evidence type="ECO:0000313" key="1">
    <source>
        <dbReference type="EMBL" id="KAJ4714130.1"/>
    </source>
</evidence>
<dbReference type="Proteomes" id="UP001164539">
    <property type="component" value="Chromosome 7"/>
</dbReference>
<reference evidence="1 2" key="1">
    <citation type="journal article" date="2023" name="Science">
        <title>Complex scaffold remodeling in plant triterpene biosynthesis.</title>
        <authorList>
            <person name="De La Pena R."/>
            <person name="Hodgson H."/>
            <person name="Liu J.C."/>
            <person name="Stephenson M.J."/>
            <person name="Martin A.C."/>
            <person name="Owen C."/>
            <person name="Harkess A."/>
            <person name="Leebens-Mack J."/>
            <person name="Jimenez L.E."/>
            <person name="Osbourn A."/>
            <person name="Sattely E.S."/>
        </authorList>
    </citation>
    <scope>NUCLEOTIDE SEQUENCE [LARGE SCALE GENOMIC DNA]</scope>
    <source>
        <strain evidence="2">cv. JPN11</strain>
        <tissue evidence="1">Leaf</tissue>
    </source>
</reference>
<evidence type="ECO:0000313" key="2">
    <source>
        <dbReference type="Proteomes" id="UP001164539"/>
    </source>
</evidence>
<gene>
    <name evidence="1" type="ORF">OWV82_012659</name>
</gene>
<dbReference type="EMBL" id="CM051400">
    <property type="protein sequence ID" value="KAJ4714130.1"/>
    <property type="molecule type" value="Genomic_DNA"/>
</dbReference>
<organism evidence="1 2">
    <name type="scientific">Melia azedarach</name>
    <name type="common">Chinaberry tree</name>
    <dbReference type="NCBI Taxonomy" id="155640"/>
    <lineage>
        <taxon>Eukaryota</taxon>
        <taxon>Viridiplantae</taxon>
        <taxon>Streptophyta</taxon>
        <taxon>Embryophyta</taxon>
        <taxon>Tracheophyta</taxon>
        <taxon>Spermatophyta</taxon>
        <taxon>Magnoliopsida</taxon>
        <taxon>eudicotyledons</taxon>
        <taxon>Gunneridae</taxon>
        <taxon>Pentapetalae</taxon>
        <taxon>rosids</taxon>
        <taxon>malvids</taxon>
        <taxon>Sapindales</taxon>
        <taxon>Meliaceae</taxon>
        <taxon>Melia</taxon>
    </lineage>
</organism>
<proteinExistence type="predicted"/>
<protein>
    <submittedName>
        <fullName evidence="1">Zinc finger CCCH domain-containing protein 7B</fullName>
    </submittedName>
</protein>